<gene>
    <name evidence="1" type="ORF">Pfra01_002582300</name>
</gene>
<dbReference type="EMBL" id="BSXT01005081">
    <property type="protein sequence ID" value="GMF59656.1"/>
    <property type="molecule type" value="Genomic_DNA"/>
</dbReference>
<dbReference type="AlphaFoldDB" id="A0A9W7D5N6"/>
<evidence type="ECO:0000313" key="1">
    <source>
        <dbReference type="EMBL" id="GMF59656.1"/>
    </source>
</evidence>
<organism evidence="1 2">
    <name type="scientific">Phytophthora fragariaefolia</name>
    <dbReference type="NCBI Taxonomy" id="1490495"/>
    <lineage>
        <taxon>Eukaryota</taxon>
        <taxon>Sar</taxon>
        <taxon>Stramenopiles</taxon>
        <taxon>Oomycota</taxon>
        <taxon>Peronosporomycetes</taxon>
        <taxon>Peronosporales</taxon>
        <taxon>Peronosporaceae</taxon>
        <taxon>Phytophthora</taxon>
    </lineage>
</organism>
<reference evidence="1" key="1">
    <citation type="submission" date="2023-04" db="EMBL/GenBank/DDBJ databases">
        <title>Phytophthora fragariaefolia NBRC 109709.</title>
        <authorList>
            <person name="Ichikawa N."/>
            <person name="Sato H."/>
            <person name="Tonouchi N."/>
        </authorList>
    </citation>
    <scope>NUCLEOTIDE SEQUENCE</scope>
    <source>
        <strain evidence="1">NBRC 109709</strain>
    </source>
</reference>
<evidence type="ECO:0000313" key="2">
    <source>
        <dbReference type="Proteomes" id="UP001165121"/>
    </source>
</evidence>
<comment type="caution">
    <text evidence="1">The sequence shown here is derived from an EMBL/GenBank/DDBJ whole genome shotgun (WGS) entry which is preliminary data.</text>
</comment>
<keyword evidence="2" id="KW-1185">Reference proteome</keyword>
<protein>
    <submittedName>
        <fullName evidence="1">Unnamed protein product</fullName>
    </submittedName>
</protein>
<dbReference type="Proteomes" id="UP001165121">
    <property type="component" value="Unassembled WGS sequence"/>
</dbReference>
<accession>A0A9W7D5N6</accession>
<name>A0A9W7D5N6_9STRA</name>
<sequence>MSLRMSVDVEQPAKLLDDRMGIVPSSGAGEGVPHHVARIPCGHPYRPPEPARSPRMFTPSQALKVTSLRIWALSPIRPGASEHWS</sequence>
<proteinExistence type="predicted"/>